<dbReference type="RefSeq" id="WP_069833909.1">
    <property type="nucleotide sequence ID" value="NZ_MDGQ01000003.1"/>
</dbReference>
<dbReference type="Gene3D" id="3.80.10.10">
    <property type="entry name" value="Ribonuclease Inhibitor"/>
    <property type="match status" value="1"/>
</dbReference>
<dbReference type="PANTHER" id="PTHR48051">
    <property type="match status" value="1"/>
</dbReference>
<dbReference type="STRING" id="1563681.BFP71_02700"/>
<dbReference type="AlphaFoldDB" id="A0A1E5T5L4"/>
<proteinExistence type="predicted"/>
<dbReference type="EMBL" id="MDGQ01000003">
    <property type="protein sequence ID" value="OEK06597.1"/>
    <property type="molecule type" value="Genomic_DNA"/>
</dbReference>
<gene>
    <name evidence="3" type="ORF">BFP71_02700</name>
</gene>
<keyword evidence="4" id="KW-1185">Reference proteome</keyword>
<evidence type="ECO:0000256" key="1">
    <source>
        <dbReference type="ARBA" id="ARBA00022614"/>
    </source>
</evidence>
<keyword evidence="2" id="KW-0677">Repeat</keyword>
<accession>A0A1E5T5L4</accession>
<dbReference type="PROSITE" id="PS51450">
    <property type="entry name" value="LRR"/>
    <property type="match status" value="1"/>
</dbReference>
<comment type="caution">
    <text evidence="3">The sequence shown here is derived from an EMBL/GenBank/DDBJ whole genome shotgun (WGS) entry which is preliminary data.</text>
</comment>
<evidence type="ECO:0000256" key="2">
    <source>
        <dbReference type="ARBA" id="ARBA00022737"/>
    </source>
</evidence>
<dbReference type="InterPro" id="IPR032675">
    <property type="entry name" value="LRR_dom_sf"/>
</dbReference>
<dbReference type="GO" id="GO:0005737">
    <property type="term" value="C:cytoplasm"/>
    <property type="evidence" value="ECO:0007669"/>
    <property type="project" value="TreeGrafter"/>
</dbReference>
<dbReference type="PANTHER" id="PTHR48051:SF1">
    <property type="entry name" value="RAS SUPPRESSOR PROTEIN 1"/>
    <property type="match status" value="1"/>
</dbReference>
<dbReference type="SUPFAM" id="SSF52047">
    <property type="entry name" value="RNI-like"/>
    <property type="match status" value="1"/>
</dbReference>
<protein>
    <recommendedName>
        <fullName evidence="5">Leucine-rich repeat domain-containing protein</fullName>
    </recommendedName>
</protein>
<name>A0A1E5T5L4_9BACT</name>
<dbReference type="OrthoDB" id="813032at2"/>
<organism evidence="3 4">
    <name type="scientific">Roseivirga misakiensis</name>
    <dbReference type="NCBI Taxonomy" id="1563681"/>
    <lineage>
        <taxon>Bacteria</taxon>
        <taxon>Pseudomonadati</taxon>
        <taxon>Bacteroidota</taxon>
        <taxon>Cytophagia</taxon>
        <taxon>Cytophagales</taxon>
        <taxon>Roseivirgaceae</taxon>
        <taxon>Roseivirga</taxon>
    </lineage>
</organism>
<sequence>MNSKGYFGDELREGSIILTLDELSTKEIPDSLWNNEELEELTIQKTRANMQWSTRSPLSWYETVEFTPPYRELSDKVGKLKRLKSLILVDLDIKTLPESITQLKHLEILNLSFNKLELPEELSKLKVLKSLKHLILIGNHYDPHEMEEYQKEFPNLRIEYKAEEN</sequence>
<dbReference type="InterPro" id="IPR001611">
    <property type="entry name" value="Leu-rich_rpt"/>
</dbReference>
<reference evidence="3 4" key="1">
    <citation type="submission" date="2016-08" db="EMBL/GenBank/DDBJ databases">
        <title>Draft genome of Fabibacter sp. strain SK-8.</title>
        <authorList>
            <person name="Wong S.-K."/>
            <person name="Hamasaki K."/>
            <person name="Yoshizawa S."/>
        </authorList>
    </citation>
    <scope>NUCLEOTIDE SEQUENCE [LARGE SCALE GENOMIC DNA]</scope>
    <source>
        <strain evidence="3 4">SK-8</strain>
    </source>
</reference>
<keyword evidence="1" id="KW-0433">Leucine-rich repeat</keyword>
<dbReference type="Proteomes" id="UP000095552">
    <property type="component" value="Unassembled WGS sequence"/>
</dbReference>
<evidence type="ECO:0000313" key="3">
    <source>
        <dbReference type="EMBL" id="OEK06597.1"/>
    </source>
</evidence>
<evidence type="ECO:0008006" key="5">
    <source>
        <dbReference type="Google" id="ProtNLM"/>
    </source>
</evidence>
<dbReference type="InterPro" id="IPR050216">
    <property type="entry name" value="LRR_domain-containing"/>
</dbReference>
<evidence type="ECO:0000313" key="4">
    <source>
        <dbReference type="Proteomes" id="UP000095552"/>
    </source>
</evidence>